<accession>A0ACD5W4U8</accession>
<sequence>MAPFSRFLVAVAVLLAVIGVVAAGGHDDGGTRYSGIFSFGDSLTDTGNSLHLAATRSGPTSRPPYGETFFHHPTGRASDGRLVVDFIVDALGIPNPRPYLAAGESAGDFRRGVNFAVGGATALGPDLFTSRGLKQFVPVSLANQTSWFKNVSQHLGSVHERRKIMARSMFLVGEIGVNDYIVALVVNNTVREARTLVPHIVAAVRSALTLRRLPHHHQFNDH</sequence>
<dbReference type="EnsemblPlants" id="AVESA.00010b.r2.3DG0569620.1">
    <property type="protein sequence ID" value="AVESA.00010b.r2.3DG0569620.1.CDS"/>
    <property type="gene ID" value="AVESA.00010b.r2.3DG0569620"/>
</dbReference>
<proteinExistence type="predicted"/>
<name>A0ACD5W4U8_AVESA</name>
<organism evidence="1 2">
    <name type="scientific">Avena sativa</name>
    <name type="common">Oat</name>
    <dbReference type="NCBI Taxonomy" id="4498"/>
    <lineage>
        <taxon>Eukaryota</taxon>
        <taxon>Viridiplantae</taxon>
        <taxon>Streptophyta</taxon>
        <taxon>Embryophyta</taxon>
        <taxon>Tracheophyta</taxon>
        <taxon>Spermatophyta</taxon>
        <taxon>Magnoliopsida</taxon>
        <taxon>Liliopsida</taxon>
        <taxon>Poales</taxon>
        <taxon>Poaceae</taxon>
        <taxon>BOP clade</taxon>
        <taxon>Pooideae</taxon>
        <taxon>Poodae</taxon>
        <taxon>Poeae</taxon>
        <taxon>Poeae Chloroplast Group 1 (Aveneae type)</taxon>
        <taxon>Aveninae</taxon>
        <taxon>Avena</taxon>
    </lineage>
</organism>
<reference evidence="1" key="1">
    <citation type="submission" date="2021-05" db="EMBL/GenBank/DDBJ databases">
        <authorList>
            <person name="Scholz U."/>
            <person name="Mascher M."/>
            <person name="Fiebig A."/>
        </authorList>
    </citation>
    <scope>NUCLEOTIDE SEQUENCE [LARGE SCALE GENOMIC DNA]</scope>
</reference>
<protein>
    <submittedName>
        <fullName evidence="1">Uncharacterized protein</fullName>
    </submittedName>
</protein>
<keyword evidence="2" id="KW-1185">Reference proteome</keyword>
<dbReference type="Proteomes" id="UP001732700">
    <property type="component" value="Chromosome 3D"/>
</dbReference>
<evidence type="ECO:0000313" key="1">
    <source>
        <dbReference type="EnsemblPlants" id="AVESA.00010b.r2.3DG0569620.1.CDS"/>
    </source>
</evidence>
<evidence type="ECO:0000313" key="2">
    <source>
        <dbReference type="Proteomes" id="UP001732700"/>
    </source>
</evidence>
<reference evidence="1" key="2">
    <citation type="submission" date="2025-09" db="UniProtKB">
        <authorList>
            <consortium name="EnsemblPlants"/>
        </authorList>
    </citation>
    <scope>IDENTIFICATION</scope>
</reference>